<dbReference type="Proteomes" id="UP001285908">
    <property type="component" value="Unassembled WGS sequence"/>
</dbReference>
<comment type="caution">
    <text evidence="2">The sequence shown here is derived from an EMBL/GenBank/DDBJ whole genome shotgun (WGS) entry which is preliminary data.</text>
</comment>
<gene>
    <name evidence="2" type="ORF">B0T23DRAFT_321586</name>
</gene>
<evidence type="ECO:0000313" key="3">
    <source>
        <dbReference type="Proteomes" id="UP001285908"/>
    </source>
</evidence>
<organism evidence="2 3">
    <name type="scientific">Neurospora hispaniola</name>
    <dbReference type="NCBI Taxonomy" id="588809"/>
    <lineage>
        <taxon>Eukaryota</taxon>
        <taxon>Fungi</taxon>
        <taxon>Dikarya</taxon>
        <taxon>Ascomycota</taxon>
        <taxon>Pezizomycotina</taxon>
        <taxon>Sordariomycetes</taxon>
        <taxon>Sordariomycetidae</taxon>
        <taxon>Sordariales</taxon>
        <taxon>Sordariaceae</taxon>
        <taxon>Neurospora</taxon>
    </lineage>
</organism>
<accession>A0AAJ0MNZ3</accession>
<evidence type="ECO:0000313" key="2">
    <source>
        <dbReference type="EMBL" id="KAK3488760.1"/>
    </source>
</evidence>
<proteinExistence type="predicted"/>
<feature type="region of interest" description="Disordered" evidence="1">
    <location>
        <begin position="256"/>
        <end position="342"/>
    </location>
</feature>
<sequence length="618" mass="67387">MKDPCCPSRSTGVMNNKSATEILVHITAPSRSKDDANYRALANAYHDFEPTTRTSVFSKTISPNAVVHQAAVQPQPVGNGSLGPSTQPNQILRSSEVAGFVETPVLSWRDAANNLASPSLGMRHDEPSQYSQLSWQPPASVVQDSLPDNNVTLSQFCTPTRLLEDYLHPGDSSQFLSPVIERAPRGQQPTAARIQSQHEGYSTFPTISHISQRRQVVTGEPRIALLPPDFSLQGNSQEHAAEGDIQKTLSSPINTAKKSHVAAPSERDLSCRQGARRMSITKYSPRRQTPADPRGKVIPLSPVINTNNKRRRPVQHGPSPSSRDSDFTIASSQPAAQEQVPPTDTILCKQDLSKPCLSSFCTESEAPPINKCRRTCPEPAPAPASSSQAATPASLTFLSAPSSSANPISSSGKPLVRSSSDIGPRQDAIKSNQIASRGARLSSVLELHSPCPPTSDYVFDLSSSSSKEKGEGETEKDLSLMTPVLAKLAIDLKLPKRFQPSLRTRALRPYERGYWLVDCTSWDRELKESCWLFLADYLGSGAAGWGVWCTRDEAFTRLRLYCWGAVVGHLYLVLYIISKREVLYTGTEWVDGGGEVVIRMEARLRSVMATGVGMLSAR</sequence>
<dbReference type="EMBL" id="JAULSX010000006">
    <property type="protein sequence ID" value="KAK3488760.1"/>
    <property type="molecule type" value="Genomic_DNA"/>
</dbReference>
<reference evidence="2 3" key="1">
    <citation type="journal article" date="2023" name="Mol. Phylogenet. Evol.">
        <title>Genome-scale phylogeny and comparative genomics of the fungal order Sordariales.</title>
        <authorList>
            <person name="Hensen N."/>
            <person name="Bonometti L."/>
            <person name="Westerberg I."/>
            <person name="Brannstrom I.O."/>
            <person name="Guillou S."/>
            <person name="Cros-Aarteil S."/>
            <person name="Calhoun S."/>
            <person name="Haridas S."/>
            <person name="Kuo A."/>
            <person name="Mondo S."/>
            <person name="Pangilinan J."/>
            <person name="Riley R."/>
            <person name="LaButti K."/>
            <person name="Andreopoulos B."/>
            <person name="Lipzen A."/>
            <person name="Chen C."/>
            <person name="Yan M."/>
            <person name="Daum C."/>
            <person name="Ng V."/>
            <person name="Clum A."/>
            <person name="Steindorff A."/>
            <person name="Ohm R.A."/>
            <person name="Martin F."/>
            <person name="Silar P."/>
            <person name="Natvig D.O."/>
            <person name="Lalanne C."/>
            <person name="Gautier V."/>
            <person name="Ament-Velasquez S.L."/>
            <person name="Kruys A."/>
            <person name="Hutchinson M.I."/>
            <person name="Powell A.J."/>
            <person name="Barry K."/>
            <person name="Miller A.N."/>
            <person name="Grigoriev I.V."/>
            <person name="Debuchy R."/>
            <person name="Gladieux P."/>
            <person name="Hiltunen Thoren M."/>
            <person name="Johannesson H."/>
        </authorList>
    </citation>
    <scope>NUCLEOTIDE SEQUENCE [LARGE SCALE GENOMIC DNA]</scope>
    <source>
        <strain evidence="2 3">FGSC 10403</strain>
    </source>
</reference>
<feature type="compositionally biased region" description="Polar residues" evidence="1">
    <location>
        <begin position="318"/>
        <end position="342"/>
    </location>
</feature>
<name>A0AAJ0MNZ3_9PEZI</name>
<protein>
    <submittedName>
        <fullName evidence="2">Uncharacterized protein</fullName>
    </submittedName>
</protein>
<dbReference type="RefSeq" id="XP_062690467.1">
    <property type="nucleotide sequence ID" value="XM_062835246.1"/>
</dbReference>
<feature type="compositionally biased region" description="Low complexity" evidence="1">
    <location>
        <begin position="398"/>
        <end position="411"/>
    </location>
</feature>
<dbReference type="GeneID" id="87872868"/>
<feature type="region of interest" description="Disordered" evidence="1">
    <location>
        <begin position="398"/>
        <end position="433"/>
    </location>
</feature>
<dbReference type="AlphaFoldDB" id="A0AAJ0MNZ3"/>
<evidence type="ECO:0000256" key="1">
    <source>
        <dbReference type="SAM" id="MobiDB-lite"/>
    </source>
</evidence>
<keyword evidence="3" id="KW-1185">Reference proteome</keyword>